<organism evidence="2">
    <name type="scientific">Leptosphaeria maculans (strain JN3 / isolate v23.1.3 / race Av1-4-5-6-7-8)</name>
    <name type="common">Blackleg fungus</name>
    <name type="synonym">Phoma lingam</name>
    <dbReference type="NCBI Taxonomy" id="985895"/>
    <lineage>
        <taxon>Eukaryota</taxon>
        <taxon>Fungi</taxon>
        <taxon>Dikarya</taxon>
        <taxon>Ascomycota</taxon>
        <taxon>Pezizomycotina</taxon>
        <taxon>Dothideomycetes</taxon>
        <taxon>Pleosporomycetidae</taxon>
        <taxon>Pleosporales</taxon>
        <taxon>Pleosporineae</taxon>
        <taxon>Leptosphaeriaceae</taxon>
        <taxon>Plenodomus</taxon>
        <taxon>Plenodomus lingam/Leptosphaeria maculans species complex</taxon>
    </lineage>
</organism>
<keyword evidence="2" id="KW-1185">Reference proteome</keyword>
<dbReference type="Proteomes" id="UP000002668">
    <property type="component" value="Genome"/>
</dbReference>
<evidence type="ECO:0000313" key="2">
    <source>
        <dbReference type="Proteomes" id="UP000002668"/>
    </source>
</evidence>
<reference evidence="2" key="1">
    <citation type="journal article" date="2011" name="Nat. Commun.">
        <title>Effector diversification within compartments of the Leptosphaeria maculans genome affected by Repeat-Induced Point mutations.</title>
        <authorList>
            <person name="Rouxel T."/>
            <person name="Grandaubert J."/>
            <person name="Hane J.K."/>
            <person name="Hoede C."/>
            <person name="van de Wouw A.P."/>
            <person name="Couloux A."/>
            <person name="Dominguez V."/>
            <person name="Anthouard V."/>
            <person name="Bally P."/>
            <person name="Bourras S."/>
            <person name="Cozijnsen A.J."/>
            <person name="Ciuffetti L.M."/>
            <person name="Degrave A."/>
            <person name="Dilmaghani A."/>
            <person name="Duret L."/>
            <person name="Fudal I."/>
            <person name="Goodwin S.B."/>
            <person name="Gout L."/>
            <person name="Glaser N."/>
            <person name="Linglin J."/>
            <person name="Kema G.H.J."/>
            <person name="Lapalu N."/>
            <person name="Lawrence C.B."/>
            <person name="May K."/>
            <person name="Meyer M."/>
            <person name="Ollivier B."/>
            <person name="Poulain J."/>
            <person name="Schoch C.L."/>
            <person name="Simon A."/>
            <person name="Spatafora J.W."/>
            <person name="Stachowiak A."/>
            <person name="Turgeon B.G."/>
            <person name="Tyler B.M."/>
            <person name="Vincent D."/>
            <person name="Weissenbach J."/>
            <person name="Amselem J."/>
            <person name="Quesneville H."/>
            <person name="Oliver R.P."/>
            <person name="Wincker P."/>
            <person name="Balesdent M.-H."/>
            <person name="Howlett B.J."/>
        </authorList>
    </citation>
    <scope>NUCLEOTIDE SEQUENCE [LARGE SCALE GENOMIC DNA]</scope>
    <source>
        <strain evidence="2">JN3 / isolate v23.1.3 / race Av1-4-5-6-7-8</strain>
    </source>
</reference>
<dbReference type="HOGENOM" id="CLU_3143359_0_0_1"/>
<sequence length="49" mass="5539">MRRTGFKSYEILDLNERSVTIFHKTGGQQVLKEVAKIQRAFVACALEGV</sequence>
<protein>
    <submittedName>
        <fullName evidence="1">Predicted protein</fullName>
    </submittedName>
</protein>
<proteinExistence type="predicted"/>
<dbReference type="AlphaFoldDB" id="E5R576"/>
<dbReference type="EMBL" id="FP929083">
    <property type="protein sequence ID" value="CBX92046.1"/>
    <property type="molecule type" value="Genomic_DNA"/>
</dbReference>
<name>E5R576_LEPMJ</name>
<dbReference type="InParanoid" id="E5R576"/>
<accession>E5R576</accession>
<gene>
    <name evidence="1" type="ORF">LEMA_uP047520.1</name>
</gene>
<dbReference type="VEuPathDB" id="FungiDB:LEMA_uP047520.1"/>
<evidence type="ECO:0000313" key="1">
    <source>
        <dbReference type="EMBL" id="CBX92046.1"/>
    </source>
</evidence>